<organism evidence="2 3">
    <name type="scientific">Phytophthora nicotianae (strain INRA-310)</name>
    <name type="common">Phytophthora parasitica</name>
    <dbReference type="NCBI Taxonomy" id="761204"/>
    <lineage>
        <taxon>Eukaryota</taxon>
        <taxon>Sar</taxon>
        <taxon>Stramenopiles</taxon>
        <taxon>Oomycota</taxon>
        <taxon>Peronosporomycetes</taxon>
        <taxon>Peronosporales</taxon>
        <taxon>Peronosporaceae</taxon>
        <taxon>Phytophthora</taxon>
    </lineage>
</organism>
<evidence type="ECO:0000313" key="2">
    <source>
        <dbReference type="EMBL" id="ETM98396.1"/>
    </source>
</evidence>
<dbReference type="AlphaFoldDB" id="W2PC38"/>
<feature type="region of interest" description="Disordered" evidence="1">
    <location>
        <begin position="1"/>
        <end position="20"/>
    </location>
</feature>
<sequence>MPRGRKRVPGGGGRQSSNYQREVETYLKRLERENKRKRIYEWLKDREHIESVCSSSVKAGLKVIRKVGTATTISTAGEEALKEWVLSLREEGVPVSRLMLQLKRQGLRILAKTRPGQKKPADVEADAKEFWKNVAQVEEELGVEKVYNADQSGVCFEYVPKHTISEKGAKTVWVRCGGKDKERLIERV</sequence>
<proteinExistence type="predicted"/>
<reference evidence="3" key="1">
    <citation type="submission" date="2011-12" db="EMBL/GenBank/DDBJ databases">
        <authorList>
            <consortium name="The Broad Institute Genome Sequencing Platform"/>
            <person name="Russ C."/>
            <person name="Tyler B."/>
            <person name="Panabieres F."/>
            <person name="Shan W."/>
            <person name="Tripathy S."/>
            <person name="Grunwald N."/>
            <person name="Machado M."/>
            <person name="Young S.K."/>
            <person name="Zeng Q."/>
            <person name="Gargeya S."/>
            <person name="Fitzgerald M."/>
            <person name="Haas B."/>
            <person name="Abouelleil A."/>
            <person name="Alvarado L."/>
            <person name="Arachchi H.M."/>
            <person name="Berlin A."/>
            <person name="Chapman S.B."/>
            <person name="Gearin G."/>
            <person name="Goldberg J."/>
            <person name="Griggs A."/>
            <person name="Gujja S."/>
            <person name="Hansen M."/>
            <person name="Heiman D."/>
            <person name="Howarth C."/>
            <person name="Larimer J."/>
            <person name="Lui A."/>
            <person name="MacDonald P.J.P."/>
            <person name="McCowen C."/>
            <person name="Montmayeur A."/>
            <person name="Murphy C."/>
            <person name="Neiman D."/>
            <person name="Pearson M."/>
            <person name="Priest M."/>
            <person name="Roberts A."/>
            <person name="Saif S."/>
            <person name="Shea T."/>
            <person name="Sisk P."/>
            <person name="Stolte C."/>
            <person name="Sykes S."/>
            <person name="Wortman J."/>
            <person name="Nusbaum C."/>
            <person name="Birren B."/>
        </authorList>
    </citation>
    <scope>NUCLEOTIDE SEQUENCE [LARGE SCALE GENOMIC DNA]</scope>
    <source>
        <strain evidence="3">INRA-310</strain>
    </source>
</reference>
<gene>
    <name evidence="2" type="ORF">PPTG_19516</name>
</gene>
<dbReference type="RefSeq" id="XP_008916318.1">
    <property type="nucleotide sequence ID" value="XM_008918070.1"/>
</dbReference>
<protein>
    <recommendedName>
        <fullName evidence="4">HTH CENPB-type domain-containing protein</fullName>
    </recommendedName>
</protein>
<dbReference type="EMBL" id="KI669696">
    <property type="protein sequence ID" value="ETM98396.1"/>
    <property type="molecule type" value="Genomic_DNA"/>
</dbReference>
<accession>W2PC38</accession>
<reference evidence="2 3" key="2">
    <citation type="submission" date="2013-11" db="EMBL/GenBank/DDBJ databases">
        <title>The Genome Sequence of Phytophthora parasitica INRA-310.</title>
        <authorList>
            <consortium name="The Broad Institute Genomics Platform"/>
            <person name="Russ C."/>
            <person name="Tyler B."/>
            <person name="Panabieres F."/>
            <person name="Shan W."/>
            <person name="Tripathy S."/>
            <person name="Grunwald N."/>
            <person name="Machado M."/>
            <person name="Johnson C.S."/>
            <person name="Arredondo F."/>
            <person name="Hong C."/>
            <person name="Coffey M."/>
            <person name="Young S.K."/>
            <person name="Zeng Q."/>
            <person name="Gargeya S."/>
            <person name="Fitzgerald M."/>
            <person name="Abouelleil A."/>
            <person name="Alvarado L."/>
            <person name="Chapman S.B."/>
            <person name="Gainer-Dewar J."/>
            <person name="Goldberg J."/>
            <person name="Griggs A."/>
            <person name="Gujja S."/>
            <person name="Hansen M."/>
            <person name="Howarth C."/>
            <person name="Imamovic A."/>
            <person name="Ireland A."/>
            <person name="Larimer J."/>
            <person name="McCowan C."/>
            <person name="Murphy C."/>
            <person name="Pearson M."/>
            <person name="Poon T.W."/>
            <person name="Priest M."/>
            <person name="Roberts A."/>
            <person name="Saif S."/>
            <person name="Shea T."/>
            <person name="Sykes S."/>
            <person name="Wortman J."/>
            <person name="Nusbaum C."/>
            <person name="Birren B."/>
        </authorList>
    </citation>
    <scope>NUCLEOTIDE SEQUENCE [LARGE SCALE GENOMIC DNA]</scope>
    <source>
        <strain evidence="2 3">INRA-310</strain>
    </source>
</reference>
<dbReference type="Proteomes" id="UP000018817">
    <property type="component" value="Unassembled WGS sequence"/>
</dbReference>
<evidence type="ECO:0008006" key="4">
    <source>
        <dbReference type="Google" id="ProtNLM"/>
    </source>
</evidence>
<evidence type="ECO:0000313" key="3">
    <source>
        <dbReference type="Proteomes" id="UP000018817"/>
    </source>
</evidence>
<evidence type="ECO:0000256" key="1">
    <source>
        <dbReference type="SAM" id="MobiDB-lite"/>
    </source>
</evidence>
<dbReference type="VEuPathDB" id="FungiDB:PPTG_19516"/>
<name>W2PC38_PHYN3</name>
<dbReference type="GeneID" id="20188269"/>